<organism evidence="2 3">
    <name type="scientific">Nocardioides panzhihuensis</name>
    <dbReference type="NCBI Taxonomy" id="860243"/>
    <lineage>
        <taxon>Bacteria</taxon>
        <taxon>Bacillati</taxon>
        <taxon>Actinomycetota</taxon>
        <taxon>Actinomycetes</taxon>
        <taxon>Propionibacteriales</taxon>
        <taxon>Nocardioidaceae</taxon>
        <taxon>Nocardioides</taxon>
    </lineage>
</organism>
<protein>
    <submittedName>
        <fullName evidence="2">Uncharacterized protein</fullName>
    </submittedName>
</protein>
<dbReference type="Proteomes" id="UP000564496">
    <property type="component" value="Unassembled WGS sequence"/>
</dbReference>
<gene>
    <name evidence="2" type="ORF">BJ988_003336</name>
</gene>
<dbReference type="RefSeq" id="WP_179658986.1">
    <property type="nucleotide sequence ID" value="NZ_JACBZR010000001.1"/>
</dbReference>
<evidence type="ECO:0000256" key="1">
    <source>
        <dbReference type="SAM" id="Phobius"/>
    </source>
</evidence>
<proteinExistence type="predicted"/>
<keyword evidence="1" id="KW-0812">Transmembrane</keyword>
<keyword evidence="1" id="KW-1133">Transmembrane helix</keyword>
<comment type="caution">
    <text evidence="2">The sequence shown here is derived from an EMBL/GenBank/DDBJ whole genome shotgun (WGS) entry which is preliminary data.</text>
</comment>
<evidence type="ECO:0000313" key="3">
    <source>
        <dbReference type="Proteomes" id="UP000564496"/>
    </source>
</evidence>
<dbReference type="AlphaFoldDB" id="A0A7Z0DNL9"/>
<sequence length="359" mass="39041">MSTDLDDLIRTTLAERAEDAPSAGRVIARAPRPGAARRTTVRRRWARGLATAGLAGALAVTGAVLAPRLLPGETPFEPAMSFAYDGVPRSAEAYRLVLDAPGWVVPRFDGSVTDASHIGAILYEPSGSGPHAPRLDISWGDRSTYQETLAFGGTFNTGTDGITELPIEVLGQEATYWSYVGGKDVGDRDVETGEVALTEDAFQVVLPIRDGHYQAIKGTGMSKAEFEELLTQLRWADHAEFDSALPDRYLTVQERSATIEQLLTGVPLPESYDEGRITSLQPNRYHLALDLARGAVCVWRDEWRAARESGDQERVTHAEDVLQQAGEWPMDQVLDGNDTGDLLDQASTVLDGSERFLCG</sequence>
<evidence type="ECO:0000313" key="2">
    <source>
        <dbReference type="EMBL" id="NYI78688.1"/>
    </source>
</evidence>
<reference evidence="2 3" key="1">
    <citation type="submission" date="2020-07" db="EMBL/GenBank/DDBJ databases">
        <title>Sequencing the genomes of 1000 actinobacteria strains.</title>
        <authorList>
            <person name="Klenk H.-P."/>
        </authorList>
    </citation>
    <scope>NUCLEOTIDE SEQUENCE [LARGE SCALE GENOMIC DNA]</scope>
    <source>
        <strain evidence="2 3">DSM 26487</strain>
    </source>
</reference>
<feature type="transmembrane region" description="Helical" evidence="1">
    <location>
        <begin position="45"/>
        <end position="66"/>
    </location>
</feature>
<keyword evidence="1" id="KW-0472">Membrane</keyword>
<accession>A0A7Z0DNL9</accession>
<name>A0A7Z0DNL9_9ACTN</name>
<dbReference type="EMBL" id="JACBZR010000001">
    <property type="protein sequence ID" value="NYI78688.1"/>
    <property type="molecule type" value="Genomic_DNA"/>
</dbReference>
<keyword evidence="3" id="KW-1185">Reference proteome</keyword>